<feature type="transmembrane region" description="Helical" evidence="12">
    <location>
        <begin position="197"/>
        <end position="217"/>
    </location>
</feature>
<gene>
    <name evidence="14" type="ORF">BRAN1462_LOCUS55602</name>
</gene>
<evidence type="ECO:0000256" key="9">
    <source>
        <dbReference type="ARBA" id="ARBA00023136"/>
    </source>
</evidence>
<keyword evidence="7 12" id="KW-1133">Transmembrane helix</keyword>
<proteinExistence type="predicted"/>
<feature type="region of interest" description="Disordered" evidence="11">
    <location>
        <begin position="1"/>
        <end position="52"/>
    </location>
</feature>
<keyword evidence="3" id="KW-0633">Potassium transport</keyword>
<dbReference type="PANTHER" id="PTHR11537:SF254">
    <property type="entry name" value="POTASSIUM VOLTAGE-GATED CHANNEL PROTEIN SHAB"/>
    <property type="match status" value="1"/>
</dbReference>
<evidence type="ECO:0000256" key="10">
    <source>
        <dbReference type="ARBA" id="ARBA00023303"/>
    </source>
</evidence>
<evidence type="ECO:0000256" key="7">
    <source>
        <dbReference type="ARBA" id="ARBA00022989"/>
    </source>
</evidence>
<keyword evidence="8" id="KW-0406">Ion transport</keyword>
<keyword evidence="5" id="KW-0631">Potassium channel</keyword>
<dbReference type="PRINTS" id="PR00169">
    <property type="entry name" value="KCHANNEL"/>
</dbReference>
<evidence type="ECO:0000256" key="8">
    <source>
        <dbReference type="ARBA" id="ARBA00023065"/>
    </source>
</evidence>
<feature type="domain" description="Ion transport" evidence="13">
    <location>
        <begin position="62"/>
        <end position="270"/>
    </location>
</feature>
<evidence type="ECO:0000259" key="13">
    <source>
        <dbReference type="Pfam" id="PF00520"/>
    </source>
</evidence>
<dbReference type="Pfam" id="PF00520">
    <property type="entry name" value="Ion_trans"/>
    <property type="match status" value="1"/>
</dbReference>
<reference evidence="14" key="1">
    <citation type="submission" date="2021-01" db="EMBL/GenBank/DDBJ databases">
        <authorList>
            <person name="Corre E."/>
            <person name="Pelletier E."/>
            <person name="Niang G."/>
            <person name="Scheremetjew M."/>
            <person name="Finn R."/>
            <person name="Kale V."/>
            <person name="Holt S."/>
            <person name="Cochrane G."/>
            <person name="Meng A."/>
            <person name="Brown T."/>
            <person name="Cohen L."/>
        </authorList>
    </citation>
    <scope>NUCLEOTIDE SEQUENCE</scope>
    <source>
        <strain evidence="14">RCC3387</strain>
    </source>
</reference>
<dbReference type="EMBL" id="HBGW01087813">
    <property type="protein sequence ID" value="CAD9637780.1"/>
    <property type="molecule type" value="Transcribed_RNA"/>
</dbReference>
<keyword evidence="9 12" id="KW-0472">Membrane</keyword>
<evidence type="ECO:0000256" key="4">
    <source>
        <dbReference type="ARBA" id="ARBA00022692"/>
    </source>
</evidence>
<feature type="region of interest" description="Disordered" evidence="11">
    <location>
        <begin position="320"/>
        <end position="348"/>
    </location>
</feature>
<evidence type="ECO:0000256" key="12">
    <source>
        <dbReference type="SAM" id="Phobius"/>
    </source>
</evidence>
<dbReference type="AlphaFoldDB" id="A0A7S2VLX9"/>
<evidence type="ECO:0000256" key="1">
    <source>
        <dbReference type="ARBA" id="ARBA00004141"/>
    </source>
</evidence>
<feature type="transmembrane region" description="Helical" evidence="12">
    <location>
        <begin position="60"/>
        <end position="82"/>
    </location>
</feature>
<keyword evidence="10" id="KW-0407">Ion channel</keyword>
<dbReference type="SUPFAM" id="SSF54637">
    <property type="entry name" value="Thioesterase/thiol ester dehydrase-isomerase"/>
    <property type="match status" value="1"/>
</dbReference>
<name>A0A7S2VLX9_9DINO</name>
<feature type="transmembrane region" description="Helical" evidence="12">
    <location>
        <begin position="94"/>
        <end position="112"/>
    </location>
</feature>
<organism evidence="14">
    <name type="scientific">Zooxanthella nutricula</name>
    <dbReference type="NCBI Taxonomy" id="1333877"/>
    <lineage>
        <taxon>Eukaryota</taxon>
        <taxon>Sar</taxon>
        <taxon>Alveolata</taxon>
        <taxon>Dinophyceae</taxon>
        <taxon>Peridiniales</taxon>
        <taxon>Peridiniales incertae sedis</taxon>
        <taxon>Zooxanthella</taxon>
    </lineage>
</organism>
<protein>
    <recommendedName>
        <fullName evidence="13">Ion transport domain-containing protein</fullName>
    </recommendedName>
</protein>
<dbReference type="InterPro" id="IPR028325">
    <property type="entry name" value="VG_K_chnl"/>
</dbReference>
<evidence type="ECO:0000256" key="2">
    <source>
        <dbReference type="ARBA" id="ARBA00022448"/>
    </source>
</evidence>
<keyword evidence="6" id="KW-0630">Potassium</keyword>
<keyword evidence="4 12" id="KW-0812">Transmembrane</keyword>
<dbReference type="GO" id="GO:0001508">
    <property type="term" value="P:action potential"/>
    <property type="evidence" value="ECO:0007669"/>
    <property type="project" value="TreeGrafter"/>
</dbReference>
<dbReference type="PANTHER" id="PTHR11537">
    <property type="entry name" value="VOLTAGE-GATED POTASSIUM CHANNEL"/>
    <property type="match status" value="1"/>
</dbReference>
<comment type="subcellular location">
    <subcellularLocation>
        <location evidence="1">Membrane</location>
        <topology evidence="1">Multi-pass membrane protein</topology>
    </subcellularLocation>
</comment>
<dbReference type="GO" id="GO:0005249">
    <property type="term" value="F:voltage-gated potassium channel activity"/>
    <property type="evidence" value="ECO:0007669"/>
    <property type="project" value="InterPro"/>
</dbReference>
<evidence type="ECO:0000313" key="14">
    <source>
        <dbReference type="EMBL" id="CAD9637780.1"/>
    </source>
</evidence>
<dbReference type="InterPro" id="IPR029069">
    <property type="entry name" value="HotDog_dom_sf"/>
</dbReference>
<evidence type="ECO:0000256" key="11">
    <source>
        <dbReference type="SAM" id="MobiDB-lite"/>
    </source>
</evidence>
<keyword evidence="2" id="KW-0813">Transport</keyword>
<dbReference type="InterPro" id="IPR005821">
    <property type="entry name" value="Ion_trans_dom"/>
</dbReference>
<dbReference type="Gene3D" id="1.10.287.70">
    <property type="match status" value="1"/>
</dbReference>
<feature type="transmembrane region" description="Helical" evidence="12">
    <location>
        <begin position="223"/>
        <end position="244"/>
    </location>
</feature>
<dbReference type="Gene3D" id="3.10.129.10">
    <property type="entry name" value="Hotdog Thioesterase"/>
    <property type="match status" value="1"/>
</dbReference>
<dbReference type="SUPFAM" id="SSF81324">
    <property type="entry name" value="Voltage-gated potassium channels"/>
    <property type="match status" value="1"/>
</dbReference>
<sequence>MPFPEPPDPCSQAAGASHGGSRVESDGCHGAAGATSSEGDGTRSRRQAARRRSTPKMLRWQFEALSVVAVMLSVVLTAVQSMKCVVVLVEATDGVLEALFWVHFGFGVFFVLEYTVRVATTTALCSYMCSFWGFVDLLSGACAIGDIRCALTSQCLDWGTVAILAMVRAIRCIKLLRYLPEMNLFTMALAREFKGMLVLMLCMLVFAFVFGCFLFWAEGGRKGFESIPLAMWHAIVTMTTVGYGDSVPQTIVGRTVCAIFMLMGYSILAVPTIISILNMGGHDKSSIGAAPRAVPRLSVACGLRAHKAVGPCLAPSGPPLSLSGEAQSGASTAAEPPTVEPSSQLQVRRTLSPPDLEASIAGVERADSGASGSGATYHACFRPRAADGDDLGCLRPGAYQQLMEEAIAELLGAIGVWTAHARSPSRPVVVQLSVAVARPASRAASVAVDVDIDCLDVRSCSFRVTAREQEEVVATGWLKQIWLCAESHRQVDMPNAAYQCLVARACTDDA</sequence>
<evidence type="ECO:0000256" key="6">
    <source>
        <dbReference type="ARBA" id="ARBA00022958"/>
    </source>
</evidence>
<evidence type="ECO:0000256" key="3">
    <source>
        <dbReference type="ARBA" id="ARBA00022538"/>
    </source>
</evidence>
<dbReference type="GO" id="GO:0008076">
    <property type="term" value="C:voltage-gated potassium channel complex"/>
    <property type="evidence" value="ECO:0007669"/>
    <property type="project" value="InterPro"/>
</dbReference>
<evidence type="ECO:0000256" key="5">
    <source>
        <dbReference type="ARBA" id="ARBA00022826"/>
    </source>
</evidence>
<accession>A0A7S2VLX9</accession>
<feature type="transmembrane region" description="Helical" evidence="12">
    <location>
        <begin position="256"/>
        <end position="277"/>
    </location>
</feature>